<dbReference type="RefSeq" id="WP_141968851.1">
    <property type="nucleotide sequence ID" value="NZ_CAMKVB010000005.1"/>
</dbReference>
<proteinExistence type="inferred from homology"/>
<evidence type="ECO:0000256" key="4">
    <source>
        <dbReference type="ARBA" id="ARBA00022475"/>
    </source>
</evidence>
<feature type="transmembrane region" description="Helical" evidence="8">
    <location>
        <begin position="469"/>
        <end position="489"/>
    </location>
</feature>
<dbReference type="PANTHER" id="PTHR42718">
    <property type="entry name" value="MAJOR FACILITATOR SUPERFAMILY MULTIDRUG TRANSPORTER MFSC"/>
    <property type="match status" value="1"/>
</dbReference>
<dbReference type="EMBL" id="VFMJ01000001">
    <property type="protein sequence ID" value="TQI84323.1"/>
    <property type="molecule type" value="Genomic_DNA"/>
</dbReference>
<dbReference type="Proteomes" id="UP000320710">
    <property type="component" value="Unassembled WGS sequence"/>
</dbReference>
<feature type="transmembrane region" description="Helical" evidence="8">
    <location>
        <begin position="204"/>
        <end position="223"/>
    </location>
</feature>
<feature type="transmembrane region" description="Helical" evidence="8">
    <location>
        <begin position="104"/>
        <end position="125"/>
    </location>
</feature>
<dbReference type="Gene3D" id="1.20.1250.20">
    <property type="entry name" value="MFS general substrate transporter like domains"/>
    <property type="match status" value="1"/>
</dbReference>
<dbReference type="CDD" id="cd17321">
    <property type="entry name" value="MFS_MMR_MDR_like"/>
    <property type="match status" value="1"/>
</dbReference>
<evidence type="ECO:0000256" key="8">
    <source>
        <dbReference type="SAM" id="Phobius"/>
    </source>
</evidence>
<feature type="transmembrane region" description="Helical" evidence="8">
    <location>
        <begin position="137"/>
        <end position="158"/>
    </location>
</feature>
<dbReference type="SUPFAM" id="SSF103473">
    <property type="entry name" value="MFS general substrate transporter"/>
    <property type="match status" value="1"/>
</dbReference>
<dbReference type="InterPro" id="IPR004638">
    <property type="entry name" value="EmrB-like"/>
</dbReference>
<reference evidence="11 12" key="2">
    <citation type="submission" date="2019-06" db="EMBL/GenBank/DDBJ databases">
        <authorList>
            <person name="Deangelis K."/>
            <person name="Huntemann M."/>
            <person name="Clum A."/>
            <person name="Pillay M."/>
            <person name="Palaniappan K."/>
            <person name="Varghese N."/>
            <person name="Mikhailova N."/>
            <person name="Stamatis D."/>
            <person name="Reddy T."/>
            <person name="Daum C."/>
            <person name="Shapiro N."/>
            <person name="Ivanova N."/>
            <person name="Kyrpides N."/>
            <person name="Woyke T."/>
        </authorList>
    </citation>
    <scope>NUCLEOTIDE SEQUENCE [LARGE SCALE GENOMIC DNA]</scope>
    <source>
        <strain evidence="11 12">106R</strain>
    </source>
</reference>
<dbReference type="Gene3D" id="1.20.1720.10">
    <property type="entry name" value="Multidrug resistance protein D"/>
    <property type="match status" value="1"/>
</dbReference>
<evidence type="ECO:0000313" key="11">
    <source>
        <dbReference type="EMBL" id="TQI84323.1"/>
    </source>
</evidence>
<feature type="domain" description="Major facilitator superfamily (MFS) profile" evidence="9">
    <location>
        <begin position="9"/>
        <end position="496"/>
    </location>
</feature>
<dbReference type="InterPro" id="IPR036259">
    <property type="entry name" value="MFS_trans_sf"/>
</dbReference>
<evidence type="ECO:0000256" key="3">
    <source>
        <dbReference type="ARBA" id="ARBA00022448"/>
    </source>
</evidence>
<protein>
    <submittedName>
        <fullName evidence="11">EmrB/QacA subfamily drug resistance transporter</fullName>
    </submittedName>
    <submittedName>
        <fullName evidence="10">Multidrug resistance protein stp</fullName>
    </submittedName>
</protein>
<gene>
    <name evidence="10" type="primary">stp_4</name>
    <name evidence="11" type="ORF">FHU12_1831</name>
    <name evidence="10" type="ORF">PWN146_01867</name>
</gene>
<dbReference type="AlphaFoldDB" id="A0A1C3HDR1"/>
<accession>A0A1C3HDR1</accession>
<evidence type="ECO:0000256" key="5">
    <source>
        <dbReference type="ARBA" id="ARBA00022692"/>
    </source>
</evidence>
<feature type="transmembrane region" description="Helical" evidence="8">
    <location>
        <begin position="355"/>
        <end position="379"/>
    </location>
</feature>
<keyword evidence="7 8" id="KW-0472">Membrane</keyword>
<dbReference type="Pfam" id="PF07690">
    <property type="entry name" value="MFS_1"/>
    <property type="match status" value="2"/>
</dbReference>
<dbReference type="InterPro" id="IPR020846">
    <property type="entry name" value="MFS_dom"/>
</dbReference>
<keyword evidence="5 8" id="KW-0812">Transmembrane</keyword>
<evidence type="ECO:0000259" key="9">
    <source>
        <dbReference type="PROSITE" id="PS50850"/>
    </source>
</evidence>
<keyword evidence="3" id="KW-0813">Transport</keyword>
<keyword evidence="6 8" id="KW-1133">Transmembrane helix</keyword>
<reference evidence="11 12" key="3">
    <citation type="submission" date="2019-07" db="EMBL/GenBank/DDBJ databases">
        <title>Investigation of anaerobic lignin degradation for improved lignocellulosic biofuels.</title>
        <authorList>
            <person name="Deangelis K.PhD."/>
        </authorList>
    </citation>
    <scope>NUCLEOTIDE SEQUENCE [LARGE SCALE GENOMIC DNA]</scope>
    <source>
        <strain evidence="11 12">106R</strain>
    </source>
</reference>
<dbReference type="NCBIfam" id="TIGR00711">
    <property type="entry name" value="efflux_EmrB"/>
    <property type="match status" value="1"/>
</dbReference>
<dbReference type="PANTHER" id="PTHR42718:SF9">
    <property type="entry name" value="MAJOR FACILITATOR SUPERFAMILY MULTIDRUG TRANSPORTER MFSC"/>
    <property type="match status" value="1"/>
</dbReference>
<dbReference type="PROSITE" id="PS50850">
    <property type="entry name" value="MFS"/>
    <property type="match status" value="1"/>
</dbReference>
<feature type="transmembrane region" description="Helical" evidence="8">
    <location>
        <begin position="329"/>
        <end position="349"/>
    </location>
</feature>
<evidence type="ECO:0000256" key="6">
    <source>
        <dbReference type="ARBA" id="ARBA00022989"/>
    </source>
</evidence>
<dbReference type="EMBL" id="LT575490">
    <property type="protein sequence ID" value="SAY43176.1"/>
    <property type="molecule type" value="Genomic_DNA"/>
</dbReference>
<feature type="transmembrane region" description="Helical" evidence="8">
    <location>
        <begin position="300"/>
        <end position="317"/>
    </location>
</feature>
<feature type="transmembrane region" description="Helical" evidence="8">
    <location>
        <begin position="400"/>
        <end position="418"/>
    </location>
</feature>
<sequence length="516" mass="55007">MSGMRRISLVAAICLGTFMASLDISIVNVALPTMLESLQTDMSGLQWVVDAYALCLSALILSSGPLGDRFGRKRIWLFGVALFTVGSIVCAFATSLGMLLTGRVIQGIAGAAVIPGALSLLTHAFPEEQLRTRAIGIWSSVNALSLVIGPVLGGLLVHTTGWPGIFWINIPVGIVALVLGGWGLRESSHPEHAALDPLGQGLSILWLGALTYGLIAAGEFGWHSVQSRLPLYAALVLFALFLWVETRVKRPLLQLSLFRHADFTGYNFASFVLGFSAYSSVFFVSLFLQQAQGWSPADTGWRMAPEFLAMALAASGFGRLSAKLSVNSLMIAGYGLMGIALLLLTQLHADSSYPLVALYLALLGFGMGLSMPATSALVMRTVAPQRSGMASATMNALRQTGMTLGIALLGTLMSMQAVTTLTAALHTQGVEQAAEIARVAVIEQQQTAVDAVGANRLQDLTHSAFADGFGIAMFWAGLLSIAMTVWLLIMLHPRFRLHSQAENALLSKSAERLNEE</sequence>
<dbReference type="GO" id="GO:0005886">
    <property type="term" value="C:plasma membrane"/>
    <property type="evidence" value="ECO:0007669"/>
    <property type="project" value="UniProtKB-SubCell"/>
</dbReference>
<organism evidence="10">
    <name type="scientific">Serratia marcescens</name>
    <dbReference type="NCBI Taxonomy" id="615"/>
    <lineage>
        <taxon>Bacteria</taxon>
        <taxon>Pseudomonadati</taxon>
        <taxon>Pseudomonadota</taxon>
        <taxon>Gammaproteobacteria</taxon>
        <taxon>Enterobacterales</taxon>
        <taxon>Yersiniaceae</taxon>
        <taxon>Serratia</taxon>
    </lineage>
</organism>
<feature type="transmembrane region" description="Helical" evidence="8">
    <location>
        <begin position="266"/>
        <end position="288"/>
    </location>
</feature>
<evidence type="ECO:0000256" key="2">
    <source>
        <dbReference type="ARBA" id="ARBA00008537"/>
    </source>
</evidence>
<evidence type="ECO:0000313" key="10">
    <source>
        <dbReference type="EMBL" id="SAY43176.1"/>
    </source>
</evidence>
<reference evidence="10" key="1">
    <citation type="submission" date="2016-05" db="EMBL/GenBank/DDBJ databases">
        <authorList>
            <person name="Cock P.J.A."/>
            <person name="Cock P.J.A."/>
        </authorList>
    </citation>
    <scope>NUCLEOTIDE SEQUENCE</scope>
    <source>
        <strain evidence="10">PWN146_assembly</strain>
    </source>
</reference>
<dbReference type="GO" id="GO:0022857">
    <property type="term" value="F:transmembrane transporter activity"/>
    <property type="evidence" value="ECO:0007669"/>
    <property type="project" value="InterPro"/>
</dbReference>
<feature type="transmembrane region" description="Helical" evidence="8">
    <location>
        <begin position="229"/>
        <end position="245"/>
    </location>
</feature>
<name>A0A1C3HDR1_SERMA</name>
<evidence type="ECO:0000256" key="1">
    <source>
        <dbReference type="ARBA" id="ARBA00004651"/>
    </source>
</evidence>
<comment type="subcellular location">
    <subcellularLocation>
        <location evidence="1">Cell membrane</location>
        <topology evidence="1">Multi-pass membrane protein</topology>
    </subcellularLocation>
</comment>
<evidence type="ECO:0000256" key="7">
    <source>
        <dbReference type="ARBA" id="ARBA00023136"/>
    </source>
</evidence>
<feature type="transmembrane region" description="Helical" evidence="8">
    <location>
        <begin position="44"/>
        <end position="63"/>
    </location>
</feature>
<feature type="transmembrane region" description="Helical" evidence="8">
    <location>
        <begin position="164"/>
        <end position="184"/>
    </location>
</feature>
<feature type="transmembrane region" description="Helical" evidence="8">
    <location>
        <begin position="75"/>
        <end position="98"/>
    </location>
</feature>
<keyword evidence="4" id="KW-1003">Cell membrane</keyword>
<evidence type="ECO:0000313" key="12">
    <source>
        <dbReference type="Proteomes" id="UP000320710"/>
    </source>
</evidence>
<dbReference type="PRINTS" id="PR01036">
    <property type="entry name" value="TCRTETB"/>
</dbReference>
<comment type="similarity">
    <text evidence="2">Belongs to the major facilitator superfamily. EmrB family.</text>
</comment>
<dbReference type="InterPro" id="IPR011701">
    <property type="entry name" value="MFS"/>
</dbReference>